<keyword evidence="1" id="KW-0472">Membrane</keyword>
<organism evidence="2 3">
    <name type="scientific">Streptomyces pilosus</name>
    <dbReference type="NCBI Taxonomy" id="28893"/>
    <lineage>
        <taxon>Bacteria</taxon>
        <taxon>Bacillati</taxon>
        <taxon>Actinomycetota</taxon>
        <taxon>Actinomycetes</taxon>
        <taxon>Kitasatosporales</taxon>
        <taxon>Streptomycetaceae</taxon>
        <taxon>Streptomyces</taxon>
    </lineage>
</organism>
<dbReference type="Proteomes" id="UP000656732">
    <property type="component" value="Unassembled WGS sequence"/>
</dbReference>
<dbReference type="AlphaFoldDB" id="A0A918F813"/>
<evidence type="ECO:0000313" key="3">
    <source>
        <dbReference type="Proteomes" id="UP000656732"/>
    </source>
</evidence>
<reference evidence="2" key="2">
    <citation type="submission" date="2020-09" db="EMBL/GenBank/DDBJ databases">
        <authorList>
            <person name="Sun Q."/>
            <person name="Ohkuma M."/>
        </authorList>
    </citation>
    <scope>NUCLEOTIDE SEQUENCE</scope>
    <source>
        <strain evidence="2">JCM 4403</strain>
    </source>
</reference>
<keyword evidence="3" id="KW-1185">Reference proteome</keyword>
<keyword evidence="1" id="KW-0812">Transmembrane</keyword>
<dbReference type="EMBL" id="BMTU01000024">
    <property type="protein sequence ID" value="GGR09988.1"/>
    <property type="molecule type" value="Genomic_DNA"/>
</dbReference>
<proteinExistence type="predicted"/>
<dbReference type="RefSeq" id="WP_189561818.1">
    <property type="nucleotide sequence ID" value="NZ_BMTU01000024.1"/>
</dbReference>
<name>A0A918F813_9ACTN</name>
<comment type="caution">
    <text evidence="2">The sequence shown here is derived from an EMBL/GenBank/DDBJ whole genome shotgun (WGS) entry which is preliminary data.</text>
</comment>
<feature type="transmembrane region" description="Helical" evidence="1">
    <location>
        <begin position="423"/>
        <end position="441"/>
    </location>
</feature>
<accession>A0A918F813</accession>
<protein>
    <submittedName>
        <fullName evidence="2">Uncharacterized protein</fullName>
    </submittedName>
</protein>
<keyword evidence="1" id="KW-1133">Transmembrane helix</keyword>
<feature type="transmembrane region" description="Helical" evidence="1">
    <location>
        <begin position="514"/>
        <end position="536"/>
    </location>
</feature>
<gene>
    <name evidence="2" type="ORF">GCM10010280_67160</name>
</gene>
<evidence type="ECO:0000256" key="1">
    <source>
        <dbReference type="SAM" id="Phobius"/>
    </source>
</evidence>
<evidence type="ECO:0000313" key="2">
    <source>
        <dbReference type="EMBL" id="GGR09988.1"/>
    </source>
</evidence>
<reference evidence="2" key="1">
    <citation type="journal article" date="2014" name="Int. J. Syst. Evol. Microbiol.">
        <title>Complete genome sequence of Corynebacterium casei LMG S-19264T (=DSM 44701T), isolated from a smear-ripened cheese.</title>
        <authorList>
            <consortium name="US DOE Joint Genome Institute (JGI-PGF)"/>
            <person name="Walter F."/>
            <person name="Albersmeier A."/>
            <person name="Kalinowski J."/>
            <person name="Ruckert C."/>
        </authorList>
    </citation>
    <scope>NUCLEOTIDE SEQUENCE</scope>
    <source>
        <strain evidence="2">JCM 4403</strain>
    </source>
</reference>
<sequence length="544" mass="62793">MKEEKSDQNAFSTRELITFKLLDQPELWRLRAIERVVISRAMWSEREREIHVKPLEEILLSELDALRNESPLKRPRDRRTIGLTLPISEFPKVPLLDLHMSVAKNPVYRVRLDESAKFQARYLRYLSANINNDNPNPISDDLEDFLTALFYFPTQAYDDLWRAPRTRLLGEEEKVRKHLKSERLLRKVAEGDVYDNWSSLCRASEEAVKRRAFEEHLSGTQNPLIALPYFVREMKKRRKGALTEDEVAKAINSRLNELESFIRNTEAVSRGERQGYPAVAKRVLEAYAAYGYRWMAFANCEVPLDRPFTIEVREERAVYFTVKARDKYKLAVKFPFGEYLGKTAWKMVSFADAETNHVSIRVADTSVRMLRDFEVFDAKGSPDQSAVDEEKRTFELYLRHSSLKRPERIWIKCHLRLSRVTSCFLWAAMIITAFAVSLLILRGATEEPNSNAEQKYEVYMQGNTGTASPVEVTQRSKPRGLTAADAALILIPTAFVASFLLVKDSSTLVMRVRRVRQAVLVCEFFVMLAVAFSLLANRDVWSSL</sequence>
<feature type="transmembrane region" description="Helical" evidence="1">
    <location>
        <begin position="481"/>
        <end position="502"/>
    </location>
</feature>